<comment type="caution">
    <text evidence="1">The sequence shown here is derived from an EMBL/GenBank/DDBJ whole genome shotgun (WGS) entry which is preliminary data.</text>
</comment>
<evidence type="ECO:0000313" key="1">
    <source>
        <dbReference type="EMBL" id="ROH91012.1"/>
    </source>
</evidence>
<dbReference type="EMBL" id="RJVO01000003">
    <property type="protein sequence ID" value="ROH91012.1"/>
    <property type="molecule type" value="Genomic_DNA"/>
</dbReference>
<keyword evidence="2" id="KW-1185">Reference proteome</keyword>
<protein>
    <submittedName>
        <fullName evidence="1">Uncharacterized protein</fullName>
    </submittedName>
</protein>
<dbReference type="AlphaFoldDB" id="A0A3N0VEA5"/>
<organism evidence="1 2">
    <name type="scientific">Stagnimonas aquatica</name>
    <dbReference type="NCBI Taxonomy" id="2689987"/>
    <lineage>
        <taxon>Bacteria</taxon>
        <taxon>Pseudomonadati</taxon>
        <taxon>Pseudomonadota</taxon>
        <taxon>Gammaproteobacteria</taxon>
        <taxon>Nevskiales</taxon>
        <taxon>Nevskiaceae</taxon>
        <taxon>Stagnimonas</taxon>
    </lineage>
</organism>
<gene>
    <name evidence="1" type="ORF">ED208_08550</name>
</gene>
<sequence>MNPNWLSFKQLDEAAEVPKGEAFRAFRRLEQHWRQDRDYRLLRSDLDAVEISELKRSGQVYRSSANVVLLAPARAEQLLAILRSATIADGGASAQQQQ</sequence>
<dbReference type="Proteomes" id="UP000282106">
    <property type="component" value="Unassembled WGS sequence"/>
</dbReference>
<evidence type="ECO:0000313" key="2">
    <source>
        <dbReference type="Proteomes" id="UP000282106"/>
    </source>
</evidence>
<name>A0A3N0VEA5_9GAMM</name>
<reference evidence="1 2" key="1">
    <citation type="submission" date="2018-10" db="EMBL/GenBank/DDBJ databases">
        <authorList>
            <person name="Chen W.-M."/>
        </authorList>
    </citation>
    <scope>NUCLEOTIDE SEQUENCE [LARGE SCALE GENOMIC DNA]</scope>
    <source>
        <strain evidence="1 2">THS-13</strain>
    </source>
</reference>
<proteinExistence type="predicted"/>
<dbReference type="RefSeq" id="WP_123211467.1">
    <property type="nucleotide sequence ID" value="NZ_RJVO01000003.1"/>
</dbReference>
<dbReference type="InParanoid" id="A0A3N0VEA5"/>
<accession>A0A3N0VEA5</accession>